<evidence type="ECO:0000256" key="3">
    <source>
        <dbReference type="ARBA" id="ARBA00022840"/>
    </source>
</evidence>
<dbReference type="Pfam" id="PF02682">
    <property type="entry name" value="CT_C_D"/>
    <property type="match status" value="1"/>
</dbReference>
<feature type="domain" description="Carboxyltransferase" evidence="4">
    <location>
        <begin position="176"/>
        <end position="338"/>
    </location>
</feature>
<dbReference type="PANTHER" id="PTHR43309:SF3">
    <property type="entry name" value="5-OXOPROLINASE SUBUNIT C"/>
    <property type="match status" value="1"/>
</dbReference>
<dbReference type="Gene3D" id="3.30.1360.40">
    <property type="match status" value="1"/>
</dbReference>
<dbReference type="GO" id="GO:0016787">
    <property type="term" value="F:hydrolase activity"/>
    <property type="evidence" value="ECO:0007669"/>
    <property type="project" value="UniProtKB-KW"/>
</dbReference>
<reference evidence="6 7" key="1">
    <citation type="submission" date="2019-03" db="EMBL/GenBank/DDBJ databases">
        <authorList>
            <consortium name="Pathogen Informatics"/>
        </authorList>
    </citation>
    <scope>NUCLEOTIDE SEQUENCE [LARGE SCALE GENOMIC DNA]</scope>
    <source>
        <strain evidence="6 7">NCTC12993</strain>
    </source>
</reference>
<evidence type="ECO:0000259" key="5">
    <source>
        <dbReference type="SMART" id="SM00797"/>
    </source>
</evidence>
<dbReference type="SUPFAM" id="SSF50891">
    <property type="entry name" value="Cyclophilin-like"/>
    <property type="match status" value="1"/>
</dbReference>
<evidence type="ECO:0000259" key="4">
    <source>
        <dbReference type="SMART" id="SM00796"/>
    </source>
</evidence>
<feature type="domain" description="Carboxyltransferase" evidence="5">
    <location>
        <begin position="2"/>
        <end position="136"/>
    </location>
</feature>
<evidence type="ECO:0000313" key="7">
    <source>
        <dbReference type="Proteomes" id="UP000401081"/>
    </source>
</evidence>
<name>A0A485D208_KLUCR</name>
<dbReference type="SMART" id="SM00797">
    <property type="entry name" value="AHS2"/>
    <property type="match status" value="1"/>
</dbReference>
<dbReference type="AlphaFoldDB" id="A0A485D208"/>
<dbReference type="InterPro" id="IPR003833">
    <property type="entry name" value="CT_C_D"/>
</dbReference>
<dbReference type="GO" id="GO:0005524">
    <property type="term" value="F:ATP binding"/>
    <property type="evidence" value="ECO:0007669"/>
    <property type="project" value="UniProtKB-KW"/>
</dbReference>
<dbReference type="EMBL" id="CAADJD010000034">
    <property type="protein sequence ID" value="VFS90853.1"/>
    <property type="molecule type" value="Genomic_DNA"/>
</dbReference>
<evidence type="ECO:0000313" key="6">
    <source>
        <dbReference type="EMBL" id="VFS90853.1"/>
    </source>
</evidence>
<evidence type="ECO:0000256" key="2">
    <source>
        <dbReference type="ARBA" id="ARBA00022801"/>
    </source>
</evidence>
<dbReference type="SUPFAM" id="SSF160467">
    <property type="entry name" value="PH0987 N-terminal domain-like"/>
    <property type="match status" value="1"/>
</dbReference>
<evidence type="ECO:0000256" key="1">
    <source>
        <dbReference type="ARBA" id="ARBA00022741"/>
    </source>
</evidence>
<dbReference type="Pfam" id="PF02626">
    <property type="entry name" value="CT_A_B"/>
    <property type="match status" value="1"/>
</dbReference>
<dbReference type="Proteomes" id="UP000401081">
    <property type="component" value="Unassembled WGS sequence"/>
</dbReference>
<dbReference type="Gene3D" id="2.40.100.10">
    <property type="entry name" value="Cyclophilin-like"/>
    <property type="match status" value="1"/>
</dbReference>
<sequence>MACFTGPHGAPDFFTQESIDEFFASDWQVHYNSNRLGVRFSWAEAKLDAAERPVKRGCIRPTFTTANMRLAAINFTGDFPVILTRDGPSLGGFVCPVTIAKAELWKVGQVKPGDRIRFFPISVEDAVAREKAMDRSVETLQTTSLAEFAVPSLADRDGVSAAGLVSLPATFSTPAIVYRQAGDNYILIEYGENVLDLALRLRVHVLMQHLRERAHPGIKELSPGVRSLQVRYDSREISQQALVALLLEQEARIGDVTQMKVPSRIVHLPMAFEDSATLDAVSRYADTVRASAPWLPNNVDFIQRINGLPSREAVMETLFDASYLILGIGRCVPRCAVRGAD</sequence>
<keyword evidence="3" id="KW-0067">ATP-binding</keyword>
<keyword evidence="7" id="KW-1185">Reference proteome</keyword>
<dbReference type="InterPro" id="IPR029000">
    <property type="entry name" value="Cyclophilin-like_dom_sf"/>
</dbReference>
<accession>A0A485D208</accession>
<keyword evidence="2 6" id="KW-0378">Hydrolase</keyword>
<keyword evidence="1" id="KW-0547">Nucleotide-binding</keyword>
<organism evidence="6 7">
    <name type="scientific">Kluyvera cryocrescens</name>
    <name type="common">Kluyvera citrophila</name>
    <dbReference type="NCBI Taxonomy" id="580"/>
    <lineage>
        <taxon>Bacteria</taxon>
        <taxon>Pseudomonadati</taxon>
        <taxon>Pseudomonadota</taxon>
        <taxon>Gammaproteobacteria</taxon>
        <taxon>Enterobacterales</taxon>
        <taxon>Enterobacteriaceae</taxon>
        <taxon>Kluyvera</taxon>
    </lineage>
</organism>
<protein>
    <submittedName>
        <fullName evidence="6">Allophanate hydrolase subunit 2</fullName>
    </submittedName>
</protein>
<proteinExistence type="predicted"/>
<gene>
    <name evidence="6" type="ORF">NCTC12993_07518</name>
</gene>
<dbReference type="InterPro" id="IPR003778">
    <property type="entry name" value="CT_A_B"/>
</dbReference>
<dbReference type="PANTHER" id="PTHR43309">
    <property type="entry name" value="5-OXOPROLINASE SUBUNIT C"/>
    <property type="match status" value="1"/>
</dbReference>
<dbReference type="InterPro" id="IPR052708">
    <property type="entry name" value="PxpC"/>
</dbReference>
<dbReference type="SMART" id="SM00796">
    <property type="entry name" value="AHS1"/>
    <property type="match status" value="1"/>
</dbReference>